<evidence type="ECO:0000313" key="2">
    <source>
        <dbReference type="Proteomes" id="UP000189883"/>
    </source>
</evidence>
<proteinExistence type="predicted"/>
<sequence>MNALYDPKEFYEDSMSLNKNTSFVIYDNDYHENICKAEMINDTLRINFGYSTGFSSTGFNVQYIDKKYKIIPYYSSDNIAIFVDENGNEIQEKRSKYFFNNQKLILDKANYKKGDSIYGYINFSSLEVGENQKNINHSGKGYFRTKIQ</sequence>
<gene>
    <name evidence="1" type="ORF">AB406_2012</name>
</gene>
<dbReference type="EMBL" id="CP011859">
    <property type="protein sequence ID" value="AQY22953.1"/>
    <property type="molecule type" value="Genomic_DNA"/>
</dbReference>
<reference evidence="1 2" key="1">
    <citation type="submission" date="2015-06" db="EMBL/GenBank/DDBJ databases">
        <title>R. anatipestifer strain HXb2 is the most virulent strain so far, and the genome sequence would help us uncover the pathogenesis.</title>
        <authorList>
            <person name="Hu Q."/>
            <person name="Qi J."/>
            <person name="Bo H."/>
            <person name="Liu G."/>
            <person name="Tao M."/>
            <person name="Ding Y."/>
            <person name="Xue Y."/>
        </authorList>
    </citation>
    <scope>NUCLEOTIDE SEQUENCE [LARGE SCALE GENOMIC DNA]</scope>
    <source>
        <strain evidence="1 2">HXb2</strain>
    </source>
</reference>
<evidence type="ECO:0000313" key="1">
    <source>
        <dbReference type="EMBL" id="AQY22953.1"/>
    </source>
</evidence>
<protein>
    <submittedName>
        <fullName evidence="1">Uncharacterized protein</fullName>
    </submittedName>
</protein>
<dbReference type="RefSeq" id="WP_014938745.1">
    <property type="nucleotide sequence ID" value="NZ_CP011859.1"/>
</dbReference>
<organism evidence="1 2">
    <name type="scientific">Riemerella anatipestifer</name>
    <name type="common">Moraxella anatipestifer</name>
    <dbReference type="NCBI Taxonomy" id="34085"/>
    <lineage>
        <taxon>Bacteria</taxon>
        <taxon>Pseudomonadati</taxon>
        <taxon>Bacteroidota</taxon>
        <taxon>Flavobacteriia</taxon>
        <taxon>Flavobacteriales</taxon>
        <taxon>Weeksellaceae</taxon>
        <taxon>Riemerella</taxon>
    </lineage>
</organism>
<dbReference type="AlphaFoldDB" id="A0A1S7DUZ9"/>
<name>A0A1S7DUZ9_RIEAN</name>
<dbReference type="Proteomes" id="UP000189883">
    <property type="component" value="Chromosome"/>
</dbReference>
<accession>A0A1S7DUZ9</accession>